<keyword evidence="1" id="KW-0812">Transmembrane</keyword>
<evidence type="ECO:0000313" key="3">
    <source>
        <dbReference type="Proteomes" id="UP000010433"/>
    </source>
</evidence>
<organism evidence="2 3">
    <name type="scientific">Hoylesella saccharolytica F0055</name>
    <dbReference type="NCBI Taxonomy" id="1127699"/>
    <lineage>
        <taxon>Bacteria</taxon>
        <taxon>Pseudomonadati</taxon>
        <taxon>Bacteroidota</taxon>
        <taxon>Bacteroidia</taxon>
        <taxon>Bacteroidales</taxon>
        <taxon>Prevotellaceae</taxon>
        <taxon>Hoylesella</taxon>
    </lineage>
</organism>
<keyword evidence="1" id="KW-0472">Membrane</keyword>
<dbReference type="HOGENOM" id="CLU_3203653_0_0_10"/>
<keyword evidence="1" id="KW-1133">Transmembrane helix</keyword>
<gene>
    <name evidence="2" type="ORF">HMPREF9151_00783</name>
</gene>
<dbReference type="EMBL" id="AMEP01000055">
    <property type="protein sequence ID" value="EKY02339.1"/>
    <property type="molecule type" value="Genomic_DNA"/>
</dbReference>
<accession>L1NFU4</accession>
<protein>
    <submittedName>
        <fullName evidence="2">Uncharacterized protein</fullName>
    </submittedName>
</protein>
<dbReference type="Proteomes" id="UP000010433">
    <property type="component" value="Unassembled WGS sequence"/>
</dbReference>
<proteinExistence type="predicted"/>
<name>L1NFU4_9BACT</name>
<dbReference type="AlphaFoldDB" id="L1NFU4"/>
<dbReference type="PROSITE" id="PS51257">
    <property type="entry name" value="PROKAR_LIPOPROTEIN"/>
    <property type="match status" value="1"/>
</dbReference>
<evidence type="ECO:0000313" key="2">
    <source>
        <dbReference type="EMBL" id="EKY02339.1"/>
    </source>
</evidence>
<dbReference type="STRING" id="1127699.HMPREF9151_00783"/>
<keyword evidence="3" id="KW-1185">Reference proteome</keyword>
<reference evidence="2 3" key="1">
    <citation type="submission" date="2012-05" db="EMBL/GenBank/DDBJ databases">
        <authorList>
            <person name="Weinstock G."/>
            <person name="Sodergren E."/>
            <person name="Lobos E.A."/>
            <person name="Fulton L."/>
            <person name="Fulton R."/>
            <person name="Courtney L."/>
            <person name="Fronick C."/>
            <person name="O'Laughlin M."/>
            <person name="Godfrey J."/>
            <person name="Wilson R.M."/>
            <person name="Miner T."/>
            <person name="Farmer C."/>
            <person name="Delehaunty K."/>
            <person name="Cordes M."/>
            <person name="Minx P."/>
            <person name="Tomlinson C."/>
            <person name="Chen J."/>
            <person name="Wollam A."/>
            <person name="Pepin K.H."/>
            <person name="Bhonagiri V."/>
            <person name="Zhang X."/>
            <person name="Suruliraj S."/>
            <person name="Warren W."/>
            <person name="Mitreva M."/>
            <person name="Mardis E.R."/>
            <person name="Wilson R.K."/>
        </authorList>
    </citation>
    <scope>NUCLEOTIDE SEQUENCE [LARGE SCALE GENOMIC DNA]</scope>
    <source>
        <strain evidence="2 3">F0055</strain>
    </source>
</reference>
<feature type="transmembrane region" description="Helical" evidence="1">
    <location>
        <begin position="21"/>
        <end position="43"/>
    </location>
</feature>
<comment type="caution">
    <text evidence="2">The sequence shown here is derived from an EMBL/GenBank/DDBJ whole genome shotgun (WGS) entry which is preliminary data.</text>
</comment>
<evidence type="ECO:0000256" key="1">
    <source>
        <dbReference type="SAM" id="Phobius"/>
    </source>
</evidence>
<sequence length="45" mass="5337">MFNQKPIQWLLRINNRKGSEHLMSVPFLLLGCLLCFHSLFIMMKS</sequence>